<dbReference type="AlphaFoldDB" id="A0AAD8UEM9"/>
<feature type="region of interest" description="Disordered" evidence="1">
    <location>
        <begin position="103"/>
        <end position="134"/>
    </location>
</feature>
<evidence type="ECO:0000313" key="3">
    <source>
        <dbReference type="Proteomes" id="UP001244207"/>
    </source>
</evidence>
<dbReference type="RefSeq" id="XP_060360141.1">
    <property type="nucleotide sequence ID" value="XM_060510831.1"/>
</dbReference>
<dbReference type="Proteomes" id="UP001244207">
    <property type="component" value="Unassembled WGS sequence"/>
</dbReference>
<proteinExistence type="predicted"/>
<reference evidence="2" key="1">
    <citation type="submission" date="2021-12" db="EMBL/GenBank/DDBJ databases">
        <title>Comparative genomics, transcriptomics and evolutionary studies reveal genomic signatures of adaptation to plant cell wall in hemibiotrophic fungi.</title>
        <authorList>
            <consortium name="DOE Joint Genome Institute"/>
            <person name="Baroncelli R."/>
            <person name="Diaz J.F."/>
            <person name="Benocci T."/>
            <person name="Peng M."/>
            <person name="Battaglia E."/>
            <person name="Haridas S."/>
            <person name="Andreopoulos W."/>
            <person name="Labutti K."/>
            <person name="Pangilinan J."/>
            <person name="Floch G.L."/>
            <person name="Makela M.R."/>
            <person name="Henrissat B."/>
            <person name="Grigoriev I.V."/>
            <person name="Crouch J.A."/>
            <person name="De Vries R.P."/>
            <person name="Sukno S.A."/>
            <person name="Thon M.R."/>
        </authorList>
    </citation>
    <scope>NUCLEOTIDE SEQUENCE</scope>
    <source>
        <strain evidence="2">CBS 112980</strain>
    </source>
</reference>
<protein>
    <submittedName>
        <fullName evidence="2">Uncharacterized protein</fullName>
    </submittedName>
</protein>
<keyword evidence="3" id="KW-1185">Reference proteome</keyword>
<sequence>MEAPTILHRIPDYKAAFGRPIVSPGSASAPAWMEDRQADFNIWAASFNIRSSSESSLDHRVRDKNNASKKLVSALLKIFVAMLNLKLVYQGFIEVENQEVSVRKPNYPDIREDSGSEASDSEVTTSSEPAEDDSLETLYEEQKCYIHKILKLLQRDSIATRK</sequence>
<evidence type="ECO:0000313" key="2">
    <source>
        <dbReference type="EMBL" id="KAK1714998.1"/>
    </source>
</evidence>
<gene>
    <name evidence="2" type="ORF">BDZ83DRAFT_655931</name>
</gene>
<organism evidence="2 3">
    <name type="scientific">Glomerella acutata</name>
    <name type="common">Colletotrichum acutatum</name>
    <dbReference type="NCBI Taxonomy" id="27357"/>
    <lineage>
        <taxon>Eukaryota</taxon>
        <taxon>Fungi</taxon>
        <taxon>Dikarya</taxon>
        <taxon>Ascomycota</taxon>
        <taxon>Pezizomycotina</taxon>
        <taxon>Sordariomycetes</taxon>
        <taxon>Hypocreomycetidae</taxon>
        <taxon>Glomerellales</taxon>
        <taxon>Glomerellaceae</taxon>
        <taxon>Colletotrichum</taxon>
        <taxon>Colletotrichum acutatum species complex</taxon>
    </lineage>
</organism>
<feature type="compositionally biased region" description="Polar residues" evidence="1">
    <location>
        <begin position="116"/>
        <end position="128"/>
    </location>
</feature>
<dbReference type="GeneID" id="85394730"/>
<comment type="caution">
    <text evidence="2">The sequence shown here is derived from an EMBL/GenBank/DDBJ whole genome shotgun (WGS) entry which is preliminary data.</text>
</comment>
<accession>A0AAD8UEM9</accession>
<evidence type="ECO:0000256" key="1">
    <source>
        <dbReference type="SAM" id="MobiDB-lite"/>
    </source>
</evidence>
<dbReference type="EMBL" id="JAHMHS010000126">
    <property type="protein sequence ID" value="KAK1714998.1"/>
    <property type="molecule type" value="Genomic_DNA"/>
</dbReference>
<name>A0AAD8UEM9_GLOAC</name>